<evidence type="ECO:0000256" key="1">
    <source>
        <dbReference type="PROSITE-ProRule" id="PRU00325"/>
    </source>
</evidence>
<dbReference type="Proteomes" id="UP001384579">
    <property type="component" value="Unassembled WGS sequence"/>
</dbReference>
<dbReference type="InterPro" id="IPR007527">
    <property type="entry name" value="Znf_SWIM"/>
</dbReference>
<dbReference type="Pfam" id="PF04434">
    <property type="entry name" value="SWIM"/>
    <property type="match status" value="2"/>
</dbReference>
<keyword evidence="1" id="KW-0863">Zinc-finger</keyword>
<keyword evidence="1" id="KW-0479">Metal-binding</keyword>
<dbReference type="EMBL" id="JBBLXS010000075">
    <property type="protein sequence ID" value="MEK0184825.1"/>
    <property type="molecule type" value="Genomic_DNA"/>
</dbReference>
<comment type="caution">
    <text evidence="3">The sequence shown here is derived from an EMBL/GenBank/DDBJ whole genome shotgun (WGS) entry which is preliminary data.</text>
</comment>
<proteinExistence type="predicted"/>
<protein>
    <submittedName>
        <fullName evidence="3">SWIM zinc finger family protein</fullName>
    </submittedName>
</protein>
<feature type="domain" description="SWIM-type" evidence="2">
    <location>
        <begin position="182"/>
        <end position="220"/>
    </location>
</feature>
<organism evidence="3 4">
    <name type="scientific">Microcoleus anatoxicus PTRS2</name>
    <dbReference type="NCBI Taxonomy" id="2705321"/>
    <lineage>
        <taxon>Bacteria</taxon>
        <taxon>Bacillati</taxon>
        <taxon>Cyanobacteriota</taxon>
        <taxon>Cyanophyceae</taxon>
        <taxon>Oscillatoriophycideae</taxon>
        <taxon>Oscillatoriales</taxon>
        <taxon>Microcoleaceae</taxon>
        <taxon>Microcoleus</taxon>
        <taxon>Microcoleus anatoxicus</taxon>
    </lineage>
</organism>
<reference evidence="3 4" key="1">
    <citation type="journal article" date="2020" name="Harmful Algae">
        <title>Molecular and morphological characterization of a novel dihydroanatoxin-a producing Microcoleus species (cyanobacteria) from the Russian River, California, USA.</title>
        <authorList>
            <person name="Conklin K.Y."/>
            <person name="Stancheva R."/>
            <person name="Otten T.G."/>
            <person name="Fadness R."/>
            <person name="Boyer G.L."/>
            <person name="Read B."/>
            <person name="Zhang X."/>
            <person name="Sheath R.G."/>
        </authorList>
    </citation>
    <scope>NUCLEOTIDE SEQUENCE [LARGE SCALE GENOMIC DNA]</scope>
    <source>
        <strain evidence="3 4">PTRS2</strain>
    </source>
</reference>
<gene>
    <name evidence="3" type="ORF">WMG39_08130</name>
</gene>
<sequence length="266" mass="31016">MIQAQDYIYSKAAVSRMLKVAKNAVTRIEKWPVNSFDKCSVLFVIVKGRRPRFWKKLDFLCHFADWRRSQSKELVVDRLMPNVFATINKKKNSKYIVTIKPDSINCTCEDYKNQVKFLSKAGVCKHGYAVLKQLGLSKFSEYIKDNGYQQALDSYKKEHALKLTVNRLDAYSFAIQDFTNIYYCELHPSIIKCSCSAYNPAILNSKQFCTHSLAVLNYLGFTGNQQIKDYKLGFEWIIDDHMKEEPEITAEQLRKEQEARECLFDY</sequence>
<feature type="domain" description="SWIM-type" evidence="2">
    <location>
        <begin position="95"/>
        <end position="135"/>
    </location>
</feature>
<evidence type="ECO:0000313" key="3">
    <source>
        <dbReference type="EMBL" id="MEK0184825.1"/>
    </source>
</evidence>
<keyword evidence="1" id="KW-0862">Zinc</keyword>
<dbReference type="RefSeq" id="WP_340541375.1">
    <property type="nucleotide sequence ID" value="NZ_JBBLXS010000075.1"/>
</dbReference>
<dbReference type="PROSITE" id="PS50966">
    <property type="entry name" value="ZF_SWIM"/>
    <property type="match status" value="2"/>
</dbReference>
<evidence type="ECO:0000313" key="4">
    <source>
        <dbReference type="Proteomes" id="UP001384579"/>
    </source>
</evidence>
<keyword evidence="4" id="KW-1185">Reference proteome</keyword>
<accession>A0ABU8YKD7</accession>
<name>A0ABU8YKD7_9CYAN</name>
<evidence type="ECO:0000259" key="2">
    <source>
        <dbReference type="PROSITE" id="PS50966"/>
    </source>
</evidence>